<dbReference type="PATRIC" id="fig|465721.4.peg.1955"/>
<keyword evidence="1" id="KW-0472">Membrane</keyword>
<dbReference type="Pfam" id="PF22150">
    <property type="entry name" value="Tt1218-like"/>
    <property type="match status" value="1"/>
</dbReference>
<gene>
    <name evidence="3" type="ORF">ACG33_09190</name>
</gene>
<organism evidence="3 4">
    <name type="scientific">Steroidobacter denitrificans</name>
    <dbReference type="NCBI Taxonomy" id="465721"/>
    <lineage>
        <taxon>Bacteria</taxon>
        <taxon>Pseudomonadati</taxon>
        <taxon>Pseudomonadota</taxon>
        <taxon>Gammaproteobacteria</taxon>
        <taxon>Steroidobacterales</taxon>
        <taxon>Steroidobacteraceae</taxon>
        <taxon>Steroidobacter</taxon>
    </lineage>
</organism>
<dbReference type="AlphaFoldDB" id="A0A127FCD9"/>
<dbReference type="KEGG" id="sdf:ACG33_09190"/>
<protein>
    <submittedName>
        <fullName evidence="3">Type IV pilus assembly protein PilV</fullName>
    </submittedName>
</protein>
<reference evidence="3 4" key="1">
    <citation type="submission" date="2015-06" db="EMBL/GenBank/DDBJ databases">
        <title>A Comprehensive Approach to Explore the Metabolic and Phylogenetic Diversity of Bacterial Steroid Degradation in the Environment: Testosterone as an Example.</title>
        <authorList>
            <person name="Yang F.-C."/>
            <person name="Chen Y.-L."/>
            <person name="Yu C.-P."/>
            <person name="Tang S.-L."/>
            <person name="Wang P.-H."/>
            <person name="Ismail W."/>
            <person name="Wang C.-H."/>
            <person name="Yang C.-Y."/>
            <person name="Chiang Y.-R."/>
        </authorList>
    </citation>
    <scope>NUCLEOTIDE SEQUENCE [LARGE SCALE GENOMIC DNA]</scope>
    <source>
        <strain evidence="3 4">DSM 18526</strain>
    </source>
</reference>
<evidence type="ECO:0000259" key="2">
    <source>
        <dbReference type="Pfam" id="PF22150"/>
    </source>
</evidence>
<accession>A0A127FCD9</accession>
<dbReference type="InterPro" id="IPR054402">
    <property type="entry name" value="Tt1218-like_dom"/>
</dbReference>
<dbReference type="NCBIfam" id="TIGR02523">
    <property type="entry name" value="type_IV_pilV"/>
    <property type="match status" value="1"/>
</dbReference>
<evidence type="ECO:0000313" key="4">
    <source>
        <dbReference type="Proteomes" id="UP000070250"/>
    </source>
</evidence>
<evidence type="ECO:0000313" key="3">
    <source>
        <dbReference type="EMBL" id="AMN47265.1"/>
    </source>
</evidence>
<keyword evidence="1" id="KW-1133">Transmembrane helix</keyword>
<dbReference type="Proteomes" id="UP000070250">
    <property type="component" value="Chromosome"/>
</dbReference>
<keyword evidence="4" id="KW-1185">Reference proteome</keyword>
<dbReference type="InterPro" id="IPR013362">
    <property type="entry name" value="Pilus_4_PilV"/>
</dbReference>
<feature type="domain" description="Type IV pilin Tt1218-like" evidence="2">
    <location>
        <begin position="40"/>
        <end position="85"/>
    </location>
</feature>
<evidence type="ECO:0000256" key="1">
    <source>
        <dbReference type="SAM" id="Phobius"/>
    </source>
</evidence>
<sequence length="148" mass="16198">MAKRRHVLPRAKHRSYGTTLIEVLVTLVVISVGLLGIAGLQLVSLRNNKDATIRTQASVLAADIADRMRANRTAALNDQYNLEIDTSPGTGTTIPEDDLTAWRTTLAQQLPNGTGSVDRITGNVFTITIQWRERGDADPVEFQTSTEI</sequence>
<dbReference type="InterPro" id="IPR012902">
    <property type="entry name" value="N_methyl_site"/>
</dbReference>
<name>A0A127FCD9_STEDE</name>
<dbReference type="OrthoDB" id="8547299at2"/>
<keyword evidence="1" id="KW-0812">Transmembrane</keyword>
<feature type="transmembrane region" description="Helical" evidence="1">
    <location>
        <begin position="20"/>
        <end position="43"/>
    </location>
</feature>
<dbReference type="STRING" id="465721.ACG33_09190"/>
<dbReference type="RefSeq" id="WP_066920585.1">
    <property type="nucleotide sequence ID" value="NZ_CP011971.1"/>
</dbReference>
<dbReference type="Pfam" id="PF07963">
    <property type="entry name" value="N_methyl"/>
    <property type="match status" value="1"/>
</dbReference>
<dbReference type="EMBL" id="CP011971">
    <property type="protein sequence ID" value="AMN47265.1"/>
    <property type="molecule type" value="Genomic_DNA"/>
</dbReference>
<proteinExistence type="predicted"/>